<evidence type="ECO:0000313" key="5">
    <source>
        <dbReference type="EMBL" id="BCI61979.1"/>
    </source>
</evidence>
<dbReference type="GO" id="GO:0009279">
    <property type="term" value="C:cell outer membrane"/>
    <property type="evidence" value="ECO:0007669"/>
    <property type="project" value="UniProtKB-SubCell"/>
</dbReference>
<reference evidence="6" key="1">
    <citation type="submission" date="2020-07" db="EMBL/GenBank/DDBJ databases">
        <title>Complete genome sequencing of Coprobacter sp. strain 2CBH44.</title>
        <authorList>
            <person name="Sakamoto M."/>
            <person name="Murakami T."/>
            <person name="Mori H."/>
        </authorList>
    </citation>
    <scope>NUCLEOTIDE SEQUENCE [LARGE SCALE GENOMIC DNA]</scope>
    <source>
        <strain evidence="6">2CBH44</strain>
    </source>
</reference>
<dbReference type="SUPFAM" id="SSF56935">
    <property type="entry name" value="Porins"/>
    <property type="match status" value="1"/>
</dbReference>
<dbReference type="KEGG" id="copr:Cop2CBH44_03320"/>
<dbReference type="InterPro" id="IPR041700">
    <property type="entry name" value="OMP_b-brl_3"/>
</dbReference>
<dbReference type="RefSeq" id="WP_044229964.1">
    <property type="nucleotide sequence ID" value="NZ_AP023322.1"/>
</dbReference>
<evidence type="ECO:0000256" key="1">
    <source>
        <dbReference type="ARBA" id="ARBA00004442"/>
    </source>
</evidence>
<accession>A0A7G1HQI5</accession>
<dbReference type="PANTHER" id="PTHR40980:SF4">
    <property type="entry name" value="TONB-DEPENDENT RECEPTOR-LIKE BETA-BARREL DOMAIN-CONTAINING PROTEIN"/>
    <property type="match status" value="1"/>
</dbReference>
<evidence type="ECO:0000313" key="6">
    <source>
        <dbReference type="Proteomes" id="UP000594042"/>
    </source>
</evidence>
<feature type="domain" description="Outer membrane protein beta-barrel" evidence="4">
    <location>
        <begin position="274"/>
        <end position="666"/>
    </location>
</feature>
<sequence length="671" mass="75732">MARKLLSAFFITVLFFSAELYANDSIYIQKNIREIEITGKGTGTKCIIPSDVLIAPNQSVLNNILELIPSFETDLEGNVRLRGSDKMTILINGKPTALLGDYRSEVLIQYPASAIERIEVNYIPDATRLSDGSAGIIDIILKQSYNGKMSGSVHADVANNDRYSAGGTWGASFGKVSVNANAAYKKEMRQRAFKRYDRDGNLLLDNTAKARPQTVTSHIGVNYSINSANRLGGEASFFYLNFDRIGNIINPKAQVRRDNEQSQKDGSGSLFYEHTFSLKGRIKIEGTYRKSVYREDNQNTRISTAPHALMFTHTIDQSVDEYDANLSYLQPLTDGQVLKAGYNGRWQSADNEYNKDNRLPRPSILAYNTDFCQNIQSLYVQYEINRTDWEARAGLRGEYYHRHLSLSEAGNKSRTDWYLLPFASLSYRINGSNSVSIDYGRRVNRPVFSQLNPTPIPSAEDETYNVVGNPDVKPEFIDNLSLSYEFRHPIISIVPSLYYRHRDNGIAEIIQENADSKTIGIVNIFDTNTAGFDLSLRISPLSWFDLNIAGNVYHDEIQADKRGGIKKDWAQSIRGTADVKLSPNTLLQCTGLWYSDIMTVQGCIKSHYRIDTGITQQVFARRGEVSLSVTDWLNSARETIVIDTPDLYQKNVKTRDSRIVWLGFAWNFHSK</sequence>
<gene>
    <name evidence="5" type="ORF">Cop2CBH44_03320</name>
</gene>
<keyword evidence="3" id="KW-0998">Cell outer membrane</keyword>
<keyword evidence="2" id="KW-0472">Membrane</keyword>
<dbReference type="EMBL" id="AP023322">
    <property type="protein sequence ID" value="BCI61979.1"/>
    <property type="molecule type" value="Genomic_DNA"/>
</dbReference>
<dbReference type="Pfam" id="PF14905">
    <property type="entry name" value="OMP_b-brl_3"/>
    <property type="match status" value="1"/>
</dbReference>
<protein>
    <submittedName>
        <fullName evidence="5">TonB-dependent receptor</fullName>
    </submittedName>
</protein>
<name>A0A7G1HQI5_9BACT</name>
<dbReference type="InterPro" id="IPR037066">
    <property type="entry name" value="Plug_dom_sf"/>
</dbReference>
<evidence type="ECO:0000256" key="3">
    <source>
        <dbReference type="ARBA" id="ARBA00023237"/>
    </source>
</evidence>
<dbReference type="InterPro" id="IPR036942">
    <property type="entry name" value="Beta-barrel_TonB_sf"/>
</dbReference>
<keyword evidence="6" id="KW-1185">Reference proteome</keyword>
<dbReference type="AlphaFoldDB" id="A0A7G1HQI5"/>
<organism evidence="5 6">
    <name type="scientific">Coprobacter secundus subsp. similis</name>
    <dbReference type="NCBI Taxonomy" id="2751153"/>
    <lineage>
        <taxon>Bacteria</taxon>
        <taxon>Pseudomonadati</taxon>
        <taxon>Bacteroidota</taxon>
        <taxon>Bacteroidia</taxon>
        <taxon>Bacteroidales</taxon>
        <taxon>Barnesiellaceae</taxon>
        <taxon>Coprobacter</taxon>
    </lineage>
</organism>
<dbReference type="Proteomes" id="UP000594042">
    <property type="component" value="Chromosome"/>
</dbReference>
<dbReference type="PANTHER" id="PTHR40980">
    <property type="entry name" value="PLUG DOMAIN-CONTAINING PROTEIN"/>
    <property type="match status" value="1"/>
</dbReference>
<dbReference type="Gene3D" id="2.170.130.10">
    <property type="entry name" value="TonB-dependent receptor, plug domain"/>
    <property type="match status" value="1"/>
</dbReference>
<proteinExistence type="predicted"/>
<comment type="subcellular location">
    <subcellularLocation>
        <location evidence="1">Cell outer membrane</location>
    </subcellularLocation>
</comment>
<evidence type="ECO:0000259" key="4">
    <source>
        <dbReference type="Pfam" id="PF14905"/>
    </source>
</evidence>
<keyword evidence="5" id="KW-0675">Receptor</keyword>
<dbReference type="Gene3D" id="2.40.170.20">
    <property type="entry name" value="TonB-dependent receptor, beta-barrel domain"/>
    <property type="match status" value="1"/>
</dbReference>
<evidence type="ECO:0000256" key="2">
    <source>
        <dbReference type="ARBA" id="ARBA00023136"/>
    </source>
</evidence>